<dbReference type="OMA" id="VHVVPIQ"/>
<dbReference type="eggNOG" id="ENOG502QQHA">
    <property type="taxonomic scope" value="Eukaryota"/>
</dbReference>
<evidence type="ECO:0000256" key="2">
    <source>
        <dbReference type="ARBA" id="ARBA00022679"/>
    </source>
</evidence>
<dbReference type="GO" id="GO:0016746">
    <property type="term" value="F:acyltransferase activity"/>
    <property type="evidence" value="ECO:0007669"/>
    <property type="project" value="UniProtKB-KW"/>
</dbReference>
<keyword evidence="3" id="KW-0012">Acyltransferase</keyword>
<dbReference type="Gramene" id="ERN02021">
    <property type="protein sequence ID" value="ERN02021"/>
    <property type="gene ID" value="AMTR_s00045p00106450"/>
</dbReference>
<dbReference type="PANTHER" id="PTHR31147:SF1">
    <property type="entry name" value="ACYL TRANSFERASE 4"/>
    <property type="match status" value="1"/>
</dbReference>
<dbReference type="Proteomes" id="UP000017836">
    <property type="component" value="Unassembled WGS sequence"/>
</dbReference>
<sequence length="436" mass="48202">MPQLSSSSLPPTMATFSVTKSDPVWVRPARDTPSGVLEFSRIDSQPAFRFLVKTIHVYKYGEEAAKKIREALAELLVPYYQFSGRLTTSGEDGRLRLLCTGEGAGFVEGVANFRLEDIDYLDKLASDELYHLIYGDPKEIDMTPVALIQVTDFQCGGFVIGLQLSHCLVDGIGGVQFLSALAEMVKGADSPSVEPVWSRHLLGSAPPAEPIDPSRPPLVFPDYRLEPVSFDISAQAISRIKQACFEKTGKPCSSFEALAAEAWRLRSQAIDLEPDQETTLVFIAGCRHLMDPPLPKGYFGNCFFPVRAKASGEQMLEASDVDVVTWIQEAKERLPREFRAWLEGPTNGEDVEDPFQLSFSYNNLFLTEWNRLGFRHVDFGWGTAVHVLPIPASYVIPAGVVVAPPEPKKGTRLGIWCVTRAHGEAFLEEMKSLTSA</sequence>
<dbReference type="HOGENOM" id="CLU_014546_2_0_1"/>
<dbReference type="InterPro" id="IPR050898">
    <property type="entry name" value="Plant_acyltransferase"/>
</dbReference>
<accession>W1P359</accession>
<dbReference type="InterPro" id="IPR023213">
    <property type="entry name" value="CAT-like_dom_sf"/>
</dbReference>
<dbReference type="EMBL" id="KI394661">
    <property type="protein sequence ID" value="ERN02021.1"/>
    <property type="molecule type" value="Genomic_DNA"/>
</dbReference>
<organism evidence="4 5">
    <name type="scientific">Amborella trichopoda</name>
    <dbReference type="NCBI Taxonomy" id="13333"/>
    <lineage>
        <taxon>Eukaryota</taxon>
        <taxon>Viridiplantae</taxon>
        <taxon>Streptophyta</taxon>
        <taxon>Embryophyta</taxon>
        <taxon>Tracheophyta</taxon>
        <taxon>Spermatophyta</taxon>
        <taxon>Magnoliopsida</taxon>
        <taxon>Amborellales</taxon>
        <taxon>Amborellaceae</taxon>
        <taxon>Amborella</taxon>
    </lineage>
</organism>
<keyword evidence="2" id="KW-0808">Transferase</keyword>
<dbReference type="Gene3D" id="3.30.559.10">
    <property type="entry name" value="Chloramphenicol acetyltransferase-like domain"/>
    <property type="match status" value="2"/>
</dbReference>
<evidence type="ECO:0000256" key="3">
    <source>
        <dbReference type="ARBA" id="ARBA00023315"/>
    </source>
</evidence>
<reference evidence="5" key="1">
    <citation type="journal article" date="2013" name="Science">
        <title>The Amborella genome and the evolution of flowering plants.</title>
        <authorList>
            <consortium name="Amborella Genome Project"/>
        </authorList>
    </citation>
    <scope>NUCLEOTIDE SEQUENCE [LARGE SCALE GENOMIC DNA]</scope>
</reference>
<evidence type="ECO:0000256" key="1">
    <source>
        <dbReference type="ARBA" id="ARBA00009861"/>
    </source>
</evidence>
<dbReference type="PANTHER" id="PTHR31147">
    <property type="entry name" value="ACYL TRANSFERASE 4"/>
    <property type="match status" value="1"/>
</dbReference>
<keyword evidence="5" id="KW-1185">Reference proteome</keyword>
<dbReference type="OrthoDB" id="444127at2759"/>
<name>W1P359_AMBTC</name>
<comment type="similarity">
    <text evidence="1">Belongs to the plant acyltransferase family.</text>
</comment>
<dbReference type="Pfam" id="PF02458">
    <property type="entry name" value="Transferase"/>
    <property type="match status" value="1"/>
</dbReference>
<protein>
    <submittedName>
        <fullName evidence="4">Uncharacterized protein</fullName>
    </submittedName>
</protein>
<gene>
    <name evidence="4" type="ORF">AMTR_s00045p00106450</name>
</gene>
<proteinExistence type="inferred from homology"/>
<evidence type="ECO:0000313" key="5">
    <source>
        <dbReference type="Proteomes" id="UP000017836"/>
    </source>
</evidence>
<dbReference type="KEGG" id="atr:18430121"/>
<dbReference type="AlphaFoldDB" id="W1P359"/>
<evidence type="ECO:0000313" key="4">
    <source>
        <dbReference type="EMBL" id="ERN02021.1"/>
    </source>
</evidence>